<name>A0AC35U6C4_9BILA</name>
<dbReference type="Proteomes" id="UP000095286">
    <property type="component" value="Unplaced"/>
</dbReference>
<organism evidence="1 2">
    <name type="scientific">Rhabditophanes sp. KR3021</name>
    <dbReference type="NCBI Taxonomy" id="114890"/>
    <lineage>
        <taxon>Eukaryota</taxon>
        <taxon>Metazoa</taxon>
        <taxon>Ecdysozoa</taxon>
        <taxon>Nematoda</taxon>
        <taxon>Chromadorea</taxon>
        <taxon>Rhabditida</taxon>
        <taxon>Tylenchina</taxon>
        <taxon>Panagrolaimomorpha</taxon>
        <taxon>Strongyloidoidea</taxon>
        <taxon>Alloionematidae</taxon>
        <taxon>Rhabditophanes</taxon>
    </lineage>
</organism>
<accession>A0AC35U6C4</accession>
<reference evidence="2" key="1">
    <citation type="submission" date="2016-11" db="UniProtKB">
        <authorList>
            <consortium name="WormBaseParasite"/>
        </authorList>
    </citation>
    <scope>IDENTIFICATION</scope>
    <source>
        <strain evidence="2">KR3021</strain>
    </source>
</reference>
<sequence>MQSFYTLDTFDQDKNFNYCFNEIGFTVITDFLEEDEVRSLEDEMKEIVEKMDPKEHPISQFNTSDEQKHVKDEYFLNSADKIRFFYEEGAVDEEGNVIVDKQLAFNKIGHGLHVKNEAFKKVTFSEKMQNVFQTLKFKNPEVVQSMYIFKNPKIGGLVNEHVDSTYLHAEKDEKLVGIWIALEDVTLFNGCLQFIPSSNHELKTDYKFERNLTDANASEIMHFTGTKSTYDKEAFVPVPVPKGALVIIDGNAVHMSKANKSENSRHVYTFHVIDKNPDVEWAKSNWIQESDSYKFPKLFDH</sequence>
<proteinExistence type="predicted"/>
<evidence type="ECO:0000313" key="2">
    <source>
        <dbReference type="WBParaSite" id="RSKR_0000828300.1"/>
    </source>
</evidence>
<protein>
    <submittedName>
        <fullName evidence="2">Phytanoyl-CoA dioxygenase</fullName>
    </submittedName>
</protein>
<dbReference type="WBParaSite" id="RSKR_0000828300.1">
    <property type="protein sequence ID" value="RSKR_0000828300.1"/>
    <property type="gene ID" value="RSKR_0000828300"/>
</dbReference>
<evidence type="ECO:0000313" key="1">
    <source>
        <dbReference type="Proteomes" id="UP000095286"/>
    </source>
</evidence>